<evidence type="ECO:0000313" key="1">
    <source>
        <dbReference type="EMBL" id="KAK8950053.1"/>
    </source>
</evidence>
<keyword evidence="2" id="KW-1185">Reference proteome</keyword>
<organism evidence="1 2">
    <name type="scientific">Platanthera guangdongensis</name>
    <dbReference type="NCBI Taxonomy" id="2320717"/>
    <lineage>
        <taxon>Eukaryota</taxon>
        <taxon>Viridiplantae</taxon>
        <taxon>Streptophyta</taxon>
        <taxon>Embryophyta</taxon>
        <taxon>Tracheophyta</taxon>
        <taxon>Spermatophyta</taxon>
        <taxon>Magnoliopsida</taxon>
        <taxon>Liliopsida</taxon>
        <taxon>Asparagales</taxon>
        <taxon>Orchidaceae</taxon>
        <taxon>Orchidoideae</taxon>
        <taxon>Orchideae</taxon>
        <taxon>Orchidinae</taxon>
        <taxon>Platanthera</taxon>
    </lineage>
</organism>
<name>A0ABR2LU15_9ASPA</name>
<proteinExistence type="predicted"/>
<dbReference type="Proteomes" id="UP001412067">
    <property type="component" value="Unassembled WGS sequence"/>
</dbReference>
<accession>A0ABR2LU15</accession>
<reference evidence="1 2" key="1">
    <citation type="journal article" date="2022" name="Nat. Plants">
        <title>Genomes of leafy and leafless Platanthera orchids illuminate the evolution of mycoheterotrophy.</title>
        <authorList>
            <person name="Li M.H."/>
            <person name="Liu K.W."/>
            <person name="Li Z."/>
            <person name="Lu H.C."/>
            <person name="Ye Q.L."/>
            <person name="Zhang D."/>
            <person name="Wang J.Y."/>
            <person name="Li Y.F."/>
            <person name="Zhong Z.M."/>
            <person name="Liu X."/>
            <person name="Yu X."/>
            <person name="Liu D.K."/>
            <person name="Tu X.D."/>
            <person name="Liu B."/>
            <person name="Hao Y."/>
            <person name="Liao X.Y."/>
            <person name="Jiang Y.T."/>
            <person name="Sun W.H."/>
            <person name="Chen J."/>
            <person name="Chen Y.Q."/>
            <person name="Ai Y."/>
            <person name="Zhai J.W."/>
            <person name="Wu S.S."/>
            <person name="Zhou Z."/>
            <person name="Hsiao Y.Y."/>
            <person name="Wu W.L."/>
            <person name="Chen Y.Y."/>
            <person name="Lin Y.F."/>
            <person name="Hsu J.L."/>
            <person name="Li C.Y."/>
            <person name="Wang Z.W."/>
            <person name="Zhao X."/>
            <person name="Zhong W.Y."/>
            <person name="Ma X.K."/>
            <person name="Ma L."/>
            <person name="Huang J."/>
            <person name="Chen G.Z."/>
            <person name="Huang M.Z."/>
            <person name="Huang L."/>
            <person name="Peng D.H."/>
            <person name="Luo Y.B."/>
            <person name="Zou S.Q."/>
            <person name="Chen S.P."/>
            <person name="Lan S."/>
            <person name="Tsai W.C."/>
            <person name="Van de Peer Y."/>
            <person name="Liu Z.J."/>
        </authorList>
    </citation>
    <scope>NUCLEOTIDE SEQUENCE [LARGE SCALE GENOMIC DNA]</scope>
    <source>
        <strain evidence="1">Lor288</strain>
    </source>
</reference>
<protein>
    <submittedName>
        <fullName evidence="1">Uncharacterized protein</fullName>
    </submittedName>
</protein>
<evidence type="ECO:0000313" key="2">
    <source>
        <dbReference type="Proteomes" id="UP001412067"/>
    </source>
</evidence>
<sequence>MTGLVQQAELQEKGMSEALMNGFFLKWWVPVYRELVAEFMVCDRWFASVSASTVNDTFLTLVNRGWQSVDVKTLIIEGWAVIVGDGVEDAVTLNTRVDGAEGTVVVNAELVARRAM</sequence>
<dbReference type="EMBL" id="JBBWWR010000015">
    <property type="protein sequence ID" value="KAK8950053.1"/>
    <property type="molecule type" value="Genomic_DNA"/>
</dbReference>
<comment type="caution">
    <text evidence="1">The sequence shown here is derived from an EMBL/GenBank/DDBJ whole genome shotgun (WGS) entry which is preliminary data.</text>
</comment>
<gene>
    <name evidence="1" type="ORF">KSP40_PGU013706</name>
</gene>